<gene>
    <name evidence="1" type="ORF">ThimaDRAFT_1966</name>
</gene>
<dbReference type="EMBL" id="AFWV01000006">
    <property type="protein sequence ID" value="EGV18548.1"/>
    <property type="molecule type" value="Genomic_DNA"/>
</dbReference>
<reference evidence="1 2" key="1">
    <citation type="submission" date="2011-06" db="EMBL/GenBank/DDBJ databases">
        <title>The draft genome of Thiocapsa marina 5811.</title>
        <authorList>
            <consortium name="US DOE Joint Genome Institute (JGI-PGF)"/>
            <person name="Lucas S."/>
            <person name="Han J."/>
            <person name="Cheng J.-F."/>
            <person name="Goodwin L."/>
            <person name="Pitluck S."/>
            <person name="Peters L."/>
            <person name="Land M.L."/>
            <person name="Hauser L."/>
            <person name="Vogl K."/>
            <person name="Liu Z."/>
            <person name="Imhoff J."/>
            <person name="Thiel V."/>
            <person name="Frigaard N.-U."/>
            <person name="Bryant D."/>
            <person name="Woyke T.J."/>
        </authorList>
    </citation>
    <scope>NUCLEOTIDE SEQUENCE [LARGE SCALE GENOMIC DNA]</scope>
    <source>
        <strain evidence="1 2">5811</strain>
    </source>
</reference>
<dbReference type="Proteomes" id="UP000005459">
    <property type="component" value="Unassembled WGS sequence"/>
</dbReference>
<protein>
    <submittedName>
        <fullName evidence="1">Uncharacterized protein</fullName>
    </submittedName>
</protein>
<evidence type="ECO:0000313" key="2">
    <source>
        <dbReference type="Proteomes" id="UP000005459"/>
    </source>
</evidence>
<sequence length="76" mass="8258">MRSDQGTPQIASLAKYTVPSSEMSTSRFRRGFSAHRYYNSIASGVTFAAPAPSIVVALSAFTQLCGVSREISDRLR</sequence>
<accession>F9UAT0</accession>
<name>F9UAT0_9GAMM</name>
<evidence type="ECO:0000313" key="1">
    <source>
        <dbReference type="EMBL" id="EGV18548.1"/>
    </source>
</evidence>
<dbReference type="AlphaFoldDB" id="F9UAT0"/>
<keyword evidence="2" id="KW-1185">Reference proteome</keyword>
<proteinExistence type="predicted"/>
<organism evidence="1 2">
    <name type="scientific">Thiocapsa marina 5811</name>
    <dbReference type="NCBI Taxonomy" id="768671"/>
    <lineage>
        <taxon>Bacteria</taxon>
        <taxon>Pseudomonadati</taxon>
        <taxon>Pseudomonadota</taxon>
        <taxon>Gammaproteobacteria</taxon>
        <taxon>Chromatiales</taxon>
        <taxon>Chromatiaceae</taxon>
        <taxon>Thiocapsa</taxon>
    </lineage>
</organism>